<comment type="caution">
    <text evidence="1">The sequence shown here is derived from an EMBL/GenBank/DDBJ whole genome shotgun (WGS) entry which is preliminary data.</text>
</comment>
<gene>
    <name evidence="1" type="ORF">PROFUN_05227</name>
</gene>
<evidence type="ECO:0000313" key="1">
    <source>
        <dbReference type="EMBL" id="PRP86589.1"/>
    </source>
</evidence>
<dbReference type="Proteomes" id="UP000241769">
    <property type="component" value="Unassembled WGS sequence"/>
</dbReference>
<protein>
    <submittedName>
        <fullName evidence="1">Uncharacterized protein</fullName>
    </submittedName>
</protein>
<accession>A0A2P6NRJ5</accession>
<organism evidence="1 2">
    <name type="scientific">Planoprotostelium fungivorum</name>
    <dbReference type="NCBI Taxonomy" id="1890364"/>
    <lineage>
        <taxon>Eukaryota</taxon>
        <taxon>Amoebozoa</taxon>
        <taxon>Evosea</taxon>
        <taxon>Variosea</taxon>
        <taxon>Cavosteliida</taxon>
        <taxon>Cavosteliaceae</taxon>
        <taxon>Planoprotostelium</taxon>
    </lineage>
</organism>
<dbReference type="AlphaFoldDB" id="A0A2P6NRJ5"/>
<proteinExistence type="predicted"/>
<dbReference type="InParanoid" id="A0A2P6NRJ5"/>
<reference evidence="1 2" key="1">
    <citation type="journal article" date="2018" name="Genome Biol. Evol.">
        <title>Multiple Roots of Fruiting Body Formation in Amoebozoa.</title>
        <authorList>
            <person name="Hillmann F."/>
            <person name="Forbes G."/>
            <person name="Novohradska S."/>
            <person name="Ferling I."/>
            <person name="Riege K."/>
            <person name="Groth M."/>
            <person name="Westermann M."/>
            <person name="Marz M."/>
            <person name="Spaller T."/>
            <person name="Winckler T."/>
            <person name="Schaap P."/>
            <person name="Glockner G."/>
        </authorList>
    </citation>
    <scope>NUCLEOTIDE SEQUENCE [LARGE SCALE GENOMIC DNA]</scope>
    <source>
        <strain evidence="1 2">Jena</strain>
    </source>
</reference>
<sequence>MSAGKLSIEEASWALGRLLLNFETEWKRWVEKMQTEAYDTSNSEFITMVFTPQLRTPEREDDLGLIHTEDKREVGMSHFRVLKRLSLLVKITAMGDAALASSPEFHNGIFLGCRAMLDPYKYERVHTSTTSSTTSDFSHWVRPSTKRNKRDIEMVKYLVQQEPHRMDHQTAEGSETPLLPLFDHNTYDIESASIECNP</sequence>
<evidence type="ECO:0000313" key="2">
    <source>
        <dbReference type="Proteomes" id="UP000241769"/>
    </source>
</evidence>
<name>A0A2P6NRJ5_9EUKA</name>
<dbReference type="EMBL" id="MDYQ01000029">
    <property type="protein sequence ID" value="PRP86589.1"/>
    <property type="molecule type" value="Genomic_DNA"/>
</dbReference>
<keyword evidence="2" id="KW-1185">Reference proteome</keyword>